<sequence length="75" mass="8307">MIRAKFTCQQNLPDRETKTATVILTPVTTNPPTEENLTFWNATPAGRIELQITNPEASAQFAVGTDYYVDFTAVS</sequence>
<protein>
    <submittedName>
        <fullName evidence="1">Uncharacterized protein</fullName>
    </submittedName>
</protein>
<dbReference type="RefSeq" id="WP_099070421.1">
    <property type="nucleotide sequence ID" value="NZ_LAHD01000065.1"/>
</dbReference>
<reference evidence="1 2" key="1">
    <citation type="submission" date="2015-02" db="EMBL/GenBank/DDBJ databases">
        <title>Nostoc linckia genome annotation.</title>
        <authorList>
            <person name="Zhou Z."/>
        </authorList>
    </citation>
    <scope>NUCLEOTIDE SEQUENCE [LARGE SCALE GENOMIC DNA]</scope>
    <source>
        <strain evidence="2">z8</strain>
    </source>
</reference>
<organism evidence="1 2">
    <name type="scientific">Nostoc linckia z8</name>
    <dbReference type="NCBI Taxonomy" id="1628746"/>
    <lineage>
        <taxon>Bacteria</taxon>
        <taxon>Bacillati</taxon>
        <taxon>Cyanobacteriota</taxon>
        <taxon>Cyanophyceae</taxon>
        <taxon>Nostocales</taxon>
        <taxon>Nostocaceae</taxon>
        <taxon>Nostoc</taxon>
    </lineage>
</organism>
<dbReference type="Proteomes" id="UP000222310">
    <property type="component" value="Unassembled WGS sequence"/>
</dbReference>
<accession>A0A9Q5ZA08</accession>
<dbReference type="AlphaFoldDB" id="A0A9Q5ZA08"/>
<gene>
    <name evidence="1" type="ORF">VF08_21120</name>
</gene>
<comment type="caution">
    <text evidence="1">The sequence shown here is derived from an EMBL/GenBank/DDBJ whole genome shotgun (WGS) entry which is preliminary data.</text>
</comment>
<dbReference type="GeneID" id="57094644"/>
<name>A0A9Q5ZA08_NOSLI</name>
<evidence type="ECO:0000313" key="2">
    <source>
        <dbReference type="Proteomes" id="UP000222310"/>
    </source>
</evidence>
<evidence type="ECO:0000313" key="1">
    <source>
        <dbReference type="EMBL" id="PHK01763.1"/>
    </source>
</evidence>
<proteinExistence type="predicted"/>
<dbReference type="EMBL" id="LAHD01000065">
    <property type="protein sequence ID" value="PHK01763.1"/>
    <property type="molecule type" value="Genomic_DNA"/>
</dbReference>